<dbReference type="EMBL" id="GBXM01037670">
    <property type="protein sequence ID" value="JAH70907.1"/>
    <property type="molecule type" value="Transcribed_RNA"/>
</dbReference>
<protein>
    <submittedName>
        <fullName evidence="1">Uncharacterized protein</fullName>
    </submittedName>
</protein>
<accession>A0A0E9UYM8</accession>
<name>A0A0E9UYM8_ANGAN</name>
<organism evidence="1">
    <name type="scientific">Anguilla anguilla</name>
    <name type="common">European freshwater eel</name>
    <name type="synonym">Muraena anguilla</name>
    <dbReference type="NCBI Taxonomy" id="7936"/>
    <lineage>
        <taxon>Eukaryota</taxon>
        <taxon>Metazoa</taxon>
        <taxon>Chordata</taxon>
        <taxon>Craniata</taxon>
        <taxon>Vertebrata</taxon>
        <taxon>Euteleostomi</taxon>
        <taxon>Actinopterygii</taxon>
        <taxon>Neopterygii</taxon>
        <taxon>Teleostei</taxon>
        <taxon>Anguilliformes</taxon>
        <taxon>Anguillidae</taxon>
        <taxon>Anguilla</taxon>
    </lineage>
</organism>
<sequence>MFHAGLQFKNCKNSFCIPFDIRCYNCSHKVKEYCQTWETNNA</sequence>
<proteinExistence type="predicted"/>
<reference evidence="1" key="1">
    <citation type="submission" date="2014-11" db="EMBL/GenBank/DDBJ databases">
        <authorList>
            <person name="Amaro Gonzalez C."/>
        </authorList>
    </citation>
    <scope>NUCLEOTIDE SEQUENCE</scope>
</reference>
<dbReference type="AlphaFoldDB" id="A0A0E9UYM8"/>
<reference evidence="1" key="2">
    <citation type="journal article" date="2015" name="Fish Shellfish Immunol.">
        <title>Early steps in the European eel (Anguilla anguilla)-Vibrio vulnificus interaction in the gills: Role of the RtxA13 toxin.</title>
        <authorList>
            <person name="Callol A."/>
            <person name="Pajuelo D."/>
            <person name="Ebbesson L."/>
            <person name="Teles M."/>
            <person name="MacKenzie S."/>
            <person name="Amaro C."/>
        </authorList>
    </citation>
    <scope>NUCLEOTIDE SEQUENCE</scope>
</reference>
<evidence type="ECO:0000313" key="1">
    <source>
        <dbReference type="EMBL" id="JAH70907.1"/>
    </source>
</evidence>